<protein>
    <submittedName>
        <fullName evidence="1">Uncharacterized protein</fullName>
    </submittedName>
</protein>
<name>A0A392UAY5_9FABA</name>
<proteinExistence type="predicted"/>
<evidence type="ECO:0000313" key="2">
    <source>
        <dbReference type="Proteomes" id="UP000265520"/>
    </source>
</evidence>
<sequence length="32" mass="3653">MIVSIVKVQLVELMMNDDSYGFGSWRGKIHAK</sequence>
<evidence type="ECO:0000313" key="1">
    <source>
        <dbReference type="EMBL" id="MCI70007.1"/>
    </source>
</evidence>
<feature type="non-terminal residue" evidence="1">
    <location>
        <position position="32"/>
    </location>
</feature>
<dbReference type="EMBL" id="LXQA010766951">
    <property type="protein sequence ID" value="MCI70007.1"/>
    <property type="molecule type" value="Genomic_DNA"/>
</dbReference>
<reference evidence="1 2" key="1">
    <citation type="journal article" date="2018" name="Front. Plant Sci.">
        <title>Red Clover (Trifolium pratense) and Zigzag Clover (T. medium) - A Picture of Genomic Similarities and Differences.</title>
        <authorList>
            <person name="Dluhosova J."/>
            <person name="Istvanek J."/>
            <person name="Nedelnik J."/>
            <person name="Repkova J."/>
        </authorList>
    </citation>
    <scope>NUCLEOTIDE SEQUENCE [LARGE SCALE GENOMIC DNA]</scope>
    <source>
        <strain evidence="2">cv. 10/8</strain>
        <tissue evidence="1">Leaf</tissue>
    </source>
</reference>
<comment type="caution">
    <text evidence="1">The sequence shown here is derived from an EMBL/GenBank/DDBJ whole genome shotgun (WGS) entry which is preliminary data.</text>
</comment>
<keyword evidence="2" id="KW-1185">Reference proteome</keyword>
<dbReference type="Proteomes" id="UP000265520">
    <property type="component" value="Unassembled WGS sequence"/>
</dbReference>
<accession>A0A392UAY5</accession>
<dbReference type="AlphaFoldDB" id="A0A392UAY5"/>
<organism evidence="1 2">
    <name type="scientific">Trifolium medium</name>
    <dbReference type="NCBI Taxonomy" id="97028"/>
    <lineage>
        <taxon>Eukaryota</taxon>
        <taxon>Viridiplantae</taxon>
        <taxon>Streptophyta</taxon>
        <taxon>Embryophyta</taxon>
        <taxon>Tracheophyta</taxon>
        <taxon>Spermatophyta</taxon>
        <taxon>Magnoliopsida</taxon>
        <taxon>eudicotyledons</taxon>
        <taxon>Gunneridae</taxon>
        <taxon>Pentapetalae</taxon>
        <taxon>rosids</taxon>
        <taxon>fabids</taxon>
        <taxon>Fabales</taxon>
        <taxon>Fabaceae</taxon>
        <taxon>Papilionoideae</taxon>
        <taxon>50 kb inversion clade</taxon>
        <taxon>NPAAA clade</taxon>
        <taxon>Hologalegina</taxon>
        <taxon>IRL clade</taxon>
        <taxon>Trifolieae</taxon>
        <taxon>Trifolium</taxon>
    </lineage>
</organism>